<dbReference type="PANTHER" id="PTHR30160:SF1">
    <property type="entry name" value="LIPOPOLYSACCHARIDE 1,2-N-ACETYLGLUCOSAMINETRANSFERASE-RELATED"/>
    <property type="match status" value="1"/>
</dbReference>
<evidence type="ECO:0000256" key="2">
    <source>
        <dbReference type="ARBA" id="ARBA00022679"/>
    </source>
</evidence>
<dbReference type="GO" id="GO:0005829">
    <property type="term" value="C:cytosol"/>
    <property type="evidence" value="ECO:0007669"/>
    <property type="project" value="TreeGrafter"/>
</dbReference>
<dbReference type="Gene3D" id="3.40.50.2000">
    <property type="entry name" value="Glycogen Phosphorylase B"/>
    <property type="match status" value="2"/>
</dbReference>
<dbReference type="CDD" id="cd03789">
    <property type="entry name" value="GT9_LPS_heptosyltransferase"/>
    <property type="match status" value="1"/>
</dbReference>
<dbReference type="EMBL" id="BSFP01000021">
    <property type="protein sequence ID" value="GLL02126.1"/>
    <property type="molecule type" value="Genomic_DNA"/>
</dbReference>
<evidence type="ECO:0000313" key="4">
    <source>
        <dbReference type="Proteomes" id="UP001143480"/>
    </source>
</evidence>
<dbReference type="GO" id="GO:0008713">
    <property type="term" value="F:ADP-heptose-lipopolysaccharide heptosyltransferase activity"/>
    <property type="evidence" value="ECO:0007669"/>
    <property type="project" value="TreeGrafter"/>
</dbReference>
<dbReference type="SUPFAM" id="SSF53756">
    <property type="entry name" value="UDP-Glycosyltransferase/glycogen phosphorylase"/>
    <property type="match status" value="1"/>
</dbReference>
<sequence length="411" mass="45422">MNPLPALPPPHRYLAPQFTDDNFAWHGDCRHFEGGLPCKFWRPCVGCDLYDPVDHRVLIVMLGLHGDMLIASPLPARIKRDHPRAHITWLTDEAHAPVLRMNPYVDRVLIFDWRAAAQLPSETYDAVYSFEREPAAAALVERIPAAHKAGLAYGGPNNTLYAIGEAAHHFFKMNIWNDYRTIVNTKTWTELYFEVAGYVYDAEPYVLQIPPAAQRRVRGLLGAEWPGPRILLNVGSSLITKMWPEDHWLSLGRGLLSRGYQIVITGGPKEEQMCQRLSAALAAQDADGVRYTPLSVEEFCAVAAYCDVIVTGDTFGFHVALAHERPCVLILGPSNGAEVIPKHVRTVATLRSTLPCAPCAHQIGCGGVGGCTSTIQPRAVLADVDRHLQASNDFRPRLPAWEDAGRSPATD</sequence>
<dbReference type="GO" id="GO:0009244">
    <property type="term" value="P:lipopolysaccharide core region biosynthetic process"/>
    <property type="evidence" value="ECO:0007669"/>
    <property type="project" value="TreeGrafter"/>
</dbReference>
<proteinExistence type="predicted"/>
<dbReference type="Proteomes" id="UP001143480">
    <property type="component" value="Unassembled WGS sequence"/>
</dbReference>
<keyword evidence="4" id="KW-1185">Reference proteome</keyword>
<comment type="caution">
    <text evidence="3">The sequence shown here is derived from an EMBL/GenBank/DDBJ whole genome shotgun (WGS) entry which is preliminary data.</text>
</comment>
<name>A0A9W6NME8_9ACTN</name>
<reference evidence="3" key="2">
    <citation type="submission" date="2023-01" db="EMBL/GenBank/DDBJ databases">
        <authorList>
            <person name="Sun Q."/>
            <person name="Evtushenko L."/>
        </authorList>
    </citation>
    <scope>NUCLEOTIDE SEQUENCE</scope>
    <source>
        <strain evidence="3">VKM Ac-1321</strain>
    </source>
</reference>
<keyword evidence="1" id="KW-0328">Glycosyltransferase</keyword>
<keyword evidence="2" id="KW-0808">Transferase</keyword>
<organism evidence="3 4">
    <name type="scientific">Dactylosporangium matsuzakiense</name>
    <dbReference type="NCBI Taxonomy" id="53360"/>
    <lineage>
        <taxon>Bacteria</taxon>
        <taxon>Bacillati</taxon>
        <taxon>Actinomycetota</taxon>
        <taxon>Actinomycetes</taxon>
        <taxon>Micromonosporales</taxon>
        <taxon>Micromonosporaceae</taxon>
        <taxon>Dactylosporangium</taxon>
    </lineage>
</organism>
<gene>
    <name evidence="3" type="ORF">GCM10017581_038680</name>
</gene>
<reference evidence="3" key="1">
    <citation type="journal article" date="2014" name="Int. J. Syst. Evol. Microbiol.">
        <title>Complete genome sequence of Corynebacterium casei LMG S-19264T (=DSM 44701T), isolated from a smear-ripened cheese.</title>
        <authorList>
            <consortium name="US DOE Joint Genome Institute (JGI-PGF)"/>
            <person name="Walter F."/>
            <person name="Albersmeier A."/>
            <person name="Kalinowski J."/>
            <person name="Ruckert C."/>
        </authorList>
    </citation>
    <scope>NUCLEOTIDE SEQUENCE</scope>
    <source>
        <strain evidence="3">VKM Ac-1321</strain>
    </source>
</reference>
<dbReference type="RefSeq" id="WP_271189215.1">
    <property type="nucleotide sequence ID" value="NZ_BSFP01000021.1"/>
</dbReference>
<evidence type="ECO:0000256" key="1">
    <source>
        <dbReference type="ARBA" id="ARBA00022676"/>
    </source>
</evidence>
<accession>A0A9W6NME8</accession>
<evidence type="ECO:0000313" key="3">
    <source>
        <dbReference type="EMBL" id="GLL02126.1"/>
    </source>
</evidence>
<dbReference type="AlphaFoldDB" id="A0A9W6NME8"/>
<protein>
    <recommendedName>
        <fullName evidence="5">Heptosyltransferase-2</fullName>
    </recommendedName>
</protein>
<dbReference type="PANTHER" id="PTHR30160">
    <property type="entry name" value="TETRAACYLDISACCHARIDE 4'-KINASE-RELATED"/>
    <property type="match status" value="1"/>
</dbReference>
<dbReference type="InterPro" id="IPR051199">
    <property type="entry name" value="LPS_LOS_Heptosyltrfase"/>
</dbReference>
<dbReference type="Pfam" id="PF01075">
    <property type="entry name" value="Glyco_transf_9"/>
    <property type="match status" value="1"/>
</dbReference>
<dbReference type="InterPro" id="IPR002201">
    <property type="entry name" value="Glyco_trans_9"/>
</dbReference>
<evidence type="ECO:0008006" key="5">
    <source>
        <dbReference type="Google" id="ProtNLM"/>
    </source>
</evidence>